<dbReference type="GO" id="GO:0006260">
    <property type="term" value="P:DNA replication"/>
    <property type="evidence" value="ECO:0007669"/>
    <property type="project" value="UniProtKB-KW"/>
</dbReference>
<dbReference type="EMBL" id="VDMD01000007">
    <property type="protein sequence ID" value="TRM64471.1"/>
    <property type="molecule type" value="Genomic_DNA"/>
</dbReference>
<dbReference type="Pfam" id="PF09696">
    <property type="entry name" value="Ctf8"/>
    <property type="match status" value="1"/>
</dbReference>
<keyword evidence="5" id="KW-0131">Cell cycle</keyword>
<reference evidence="8 9" key="1">
    <citation type="journal article" date="2019" name="New Phytol.">
        <title>Comparative genomics reveals unique wood-decay strategies and fruiting body development in the Schizophyllaceae.</title>
        <authorList>
            <person name="Almasi E."/>
            <person name="Sahu N."/>
            <person name="Krizsan K."/>
            <person name="Balint B."/>
            <person name="Kovacs G.M."/>
            <person name="Kiss B."/>
            <person name="Cseklye J."/>
            <person name="Drula E."/>
            <person name="Henrissat B."/>
            <person name="Nagy I."/>
            <person name="Chovatia M."/>
            <person name="Adam C."/>
            <person name="LaButti K."/>
            <person name="Lipzen A."/>
            <person name="Riley R."/>
            <person name="Grigoriev I.V."/>
            <person name="Nagy L.G."/>
        </authorList>
    </citation>
    <scope>NUCLEOTIDE SEQUENCE [LARGE SCALE GENOMIC DNA]</scope>
    <source>
        <strain evidence="8 9">NL-1724</strain>
    </source>
</reference>
<dbReference type="PANTHER" id="PTHR28605:SF1">
    <property type="entry name" value="CHROMOSOME TRANSMISSION FIDELITY FACTOR 8"/>
    <property type="match status" value="1"/>
</dbReference>
<dbReference type="AlphaFoldDB" id="A0A550CI36"/>
<organism evidence="8 9">
    <name type="scientific">Schizophyllum amplum</name>
    <dbReference type="NCBI Taxonomy" id="97359"/>
    <lineage>
        <taxon>Eukaryota</taxon>
        <taxon>Fungi</taxon>
        <taxon>Dikarya</taxon>
        <taxon>Basidiomycota</taxon>
        <taxon>Agaricomycotina</taxon>
        <taxon>Agaricomycetes</taxon>
        <taxon>Agaricomycetidae</taxon>
        <taxon>Agaricales</taxon>
        <taxon>Schizophyllaceae</taxon>
        <taxon>Schizophyllum</taxon>
    </lineage>
</organism>
<gene>
    <name evidence="8" type="ORF">BD626DRAFT_253087</name>
</gene>
<dbReference type="STRING" id="97359.A0A550CI36"/>
<comment type="caution">
    <text evidence="8">The sequence shown here is derived from an EMBL/GenBank/DDBJ whole genome shotgun (WGS) entry which is preliminary data.</text>
</comment>
<keyword evidence="2" id="KW-0235">DNA replication</keyword>
<evidence type="ECO:0000313" key="8">
    <source>
        <dbReference type="EMBL" id="TRM64471.1"/>
    </source>
</evidence>
<evidence type="ECO:0000256" key="7">
    <source>
        <dbReference type="SAM" id="MobiDB-lite"/>
    </source>
</evidence>
<dbReference type="GO" id="GO:0003677">
    <property type="term" value="F:DNA binding"/>
    <property type="evidence" value="ECO:0007669"/>
    <property type="project" value="UniProtKB-KW"/>
</dbReference>
<evidence type="ECO:0000256" key="5">
    <source>
        <dbReference type="ARBA" id="ARBA00023306"/>
    </source>
</evidence>
<dbReference type="InterPro" id="IPR018607">
    <property type="entry name" value="Ctf8"/>
</dbReference>
<keyword evidence="3" id="KW-0238">DNA-binding</keyword>
<evidence type="ECO:0000313" key="9">
    <source>
        <dbReference type="Proteomes" id="UP000320762"/>
    </source>
</evidence>
<feature type="region of interest" description="Disordered" evidence="7">
    <location>
        <begin position="93"/>
        <end position="135"/>
    </location>
</feature>
<sequence length="172" mass="18737">MSIPVTIGASSAVSPLPSGLARISNNEVVLIELQGTLEVECREERERDGRLIGRLGIDEKGTRATLRIGHHFLEGKVAQMPKPFAVMQRSHVSTPHVRGAGSYDALEGDNGLENNAADRREDDAMDLDAPPDVPPEQMNVSWDIIAVVKRKIIFSKRPMPIVGRTAPKLGGR</sequence>
<accession>A0A550CI36</accession>
<keyword evidence="9" id="KW-1185">Reference proteome</keyword>
<comment type="subcellular location">
    <subcellularLocation>
        <location evidence="1">Nucleus</location>
    </subcellularLocation>
</comment>
<dbReference type="GO" id="GO:0031390">
    <property type="term" value="C:Ctf18 RFC-like complex"/>
    <property type="evidence" value="ECO:0007669"/>
    <property type="project" value="InterPro"/>
</dbReference>
<evidence type="ECO:0000256" key="2">
    <source>
        <dbReference type="ARBA" id="ARBA00022705"/>
    </source>
</evidence>
<dbReference type="PANTHER" id="PTHR28605">
    <property type="entry name" value="CTF8, CHROMOSOME TRANSMISSION FIDELITY FACTOR 8 HOMOLOG (S. CEREVISIAE)"/>
    <property type="match status" value="1"/>
</dbReference>
<evidence type="ECO:0000256" key="4">
    <source>
        <dbReference type="ARBA" id="ARBA00023242"/>
    </source>
</evidence>
<dbReference type="GO" id="GO:0007064">
    <property type="term" value="P:mitotic sister chromatid cohesion"/>
    <property type="evidence" value="ECO:0007669"/>
    <property type="project" value="InterPro"/>
</dbReference>
<name>A0A550CI36_9AGAR</name>
<keyword evidence="4" id="KW-0539">Nucleus</keyword>
<dbReference type="OrthoDB" id="121932at2759"/>
<evidence type="ECO:0000256" key="3">
    <source>
        <dbReference type="ARBA" id="ARBA00023125"/>
    </source>
</evidence>
<evidence type="ECO:0000256" key="1">
    <source>
        <dbReference type="ARBA" id="ARBA00004123"/>
    </source>
</evidence>
<comment type="similarity">
    <text evidence="6">Belongs to the CTF8 family.</text>
</comment>
<protein>
    <submittedName>
        <fullName evidence="8">Ctf8-domain-containing protein</fullName>
    </submittedName>
</protein>
<proteinExistence type="inferred from homology"/>
<evidence type="ECO:0000256" key="6">
    <source>
        <dbReference type="ARBA" id="ARBA00038447"/>
    </source>
</evidence>
<dbReference type="Proteomes" id="UP000320762">
    <property type="component" value="Unassembled WGS sequence"/>
</dbReference>